<keyword evidence="2" id="KW-0472">Membrane</keyword>
<keyword evidence="4" id="KW-1185">Reference proteome</keyword>
<proteinExistence type="predicted"/>
<reference evidence="3 4" key="1">
    <citation type="submission" date="2024-09" db="EMBL/GenBank/DDBJ databases">
        <authorList>
            <person name="Sun Q."/>
            <person name="Mori K."/>
        </authorList>
    </citation>
    <scope>NUCLEOTIDE SEQUENCE [LARGE SCALE GENOMIC DNA]</scope>
    <source>
        <strain evidence="3 4">JCM 4414</strain>
    </source>
</reference>
<keyword evidence="2" id="KW-1133">Transmembrane helix</keyword>
<comment type="caution">
    <text evidence="3">The sequence shown here is derived from an EMBL/GenBank/DDBJ whole genome shotgun (WGS) entry which is preliminary data.</text>
</comment>
<gene>
    <name evidence="3" type="ORF">ACFFTP_19225</name>
</gene>
<accession>A0ABV5QS74</accession>
<dbReference type="RefSeq" id="WP_345492656.1">
    <property type="nucleotide sequence ID" value="NZ_BAAAWU010000001.1"/>
</dbReference>
<evidence type="ECO:0000256" key="1">
    <source>
        <dbReference type="SAM" id="MobiDB-lite"/>
    </source>
</evidence>
<feature type="region of interest" description="Disordered" evidence="1">
    <location>
        <begin position="49"/>
        <end position="69"/>
    </location>
</feature>
<name>A0ABV5QS74_9ACTN</name>
<organism evidence="3 4">
    <name type="scientific">Streptomyces roseoviridis</name>
    <dbReference type="NCBI Taxonomy" id="67361"/>
    <lineage>
        <taxon>Bacteria</taxon>
        <taxon>Bacillati</taxon>
        <taxon>Actinomycetota</taxon>
        <taxon>Actinomycetes</taxon>
        <taxon>Kitasatosporales</taxon>
        <taxon>Streptomycetaceae</taxon>
        <taxon>Streptomyces</taxon>
    </lineage>
</organism>
<feature type="transmembrane region" description="Helical" evidence="2">
    <location>
        <begin position="34"/>
        <end position="51"/>
    </location>
</feature>
<evidence type="ECO:0000313" key="3">
    <source>
        <dbReference type="EMBL" id="MFB9556312.1"/>
    </source>
</evidence>
<keyword evidence="2" id="KW-0812">Transmembrane</keyword>
<sequence>MMSGPTKTMTVITFAALVLITTYTVALGSSGWLWFAWIVLGVATVGMAAADSGDSPTRTPRPGRPKPQP</sequence>
<evidence type="ECO:0008006" key="5">
    <source>
        <dbReference type="Google" id="ProtNLM"/>
    </source>
</evidence>
<dbReference type="EMBL" id="JBHMCT010000012">
    <property type="protein sequence ID" value="MFB9556312.1"/>
    <property type="molecule type" value="Genomic_DNA"/>
</dbReference>
<protein>
    <recommendedName>
        <fullName evidence="5">Integral membrane protein</fullName>
    </recommendedName>
</protein>
<evidence type="ECO:0000313" key="4">
    <source>
        <dbReference type="Proteomes" id="UP001589716"/>
    </source>
</evidence>
<evidence type="ECO:0000256" key="2">
    <source>
        <dbReference type="SAM" id="Phobius"/>
    </source>
</evidence>
<dbReference type="Proteomes" id="UP001589716">
    <property type="component" value="Unassembled WGS sequence"/>
</dbReference>